<dbReference type="EMBL" id="CBSZ010000108">
    <property type="protein sequence ID" value="CDH23660.1"/>
    <property type="molecule type" value="Genomic_DNA"/>
</dbReference>
<sequence>MIYIYKLKRLFNKRANPIDNDIVLFERCDDEFNEIISLKTENNSEFSLHRWYECLNEKKYHVIFIVINRMILSIVFFAYYQMFFR</sequence>
<keyword evidence="1" id="KW-1133">Transmembrane helix</keyword>
<accession>A0A077PH90</accession>
<evidence type="ECO:0000313" key="2">
    <source>
        <dbReference type="EMBL" id="CDH23660.1"/>
    </source>
</evidence>
<dbReference type="Proteomes" id="UP000028493">
    <property type="component" value="Unassembled WGS sequence"/>
</dbReference>
<reference evidence="2" key="1">
    <citation type="submission" date="2013-07" db="EMBL/GenBank/DDBJ databases">
        <title>Sub-species coevolution in mutualistic symbiosis.</title>
        <authorList>
            <person name="Murfin K."/>
            <person name="Klassen J."/>
            <person name="Lee M."/>
            <person name="Forst S."/>
            <person name="Stock P."/>
            <person name="Goodrich-Blair H."/>
        </authorList>
    </citation>
    <scope>NUCLEOTIDE SEQUENCE [LARGE SCALE GENOMIC DNA]</scope>
    <source>
        <strain evidence="2">Kraussei Becker Underwood</strain>
    </source>
</reference>
<dbReference type="HOGENOM" id="CLU_2511901_0_0_6"/>
<name>A0A077PH90_XENBV</name>
<evidence type="ECO:0000313" key="3">
    <source>
        <dbReference type="Proteomes" id="UP000028493"/>
    </source>
</evidence>
<keyword evidence="1" id="KW-0472">Membrane</keyword>
<organism evidence="2 3">
    <name type="scientific">Xenorhabdus bovienii str. kraussei Becker Underwood</name>
    <dbReference type="NCBI Taxonomy" id="1398204"/>
    <lineage>
        <taxon>Bacteria</taxon>
        <taxon>Pseudomonadati</taxon>
        <taxon>Pseudomonadota</taxon>
        <taxon>Gammaproteobacteria</taxon>
        <taxon>Enterobacterales</taxon>
        <taxon>Morganellaceae</taxon>
        <taxon>Xenorhabdus</taxon>
    </lineage>
</organism>
<dbReference type="AlphaFoldDB" id="A0A077PH90"/>
<evidence type="ECO:0000256" key="1">
    <source>
        <dbReference type="SAM" id="Phobius"/>
    </source>
</evidence>
<proteinExistence type="predicted"/>
<keyword evidence="1" id="KW-0812">Transmembrane</keyword>
<gene>
    <name evidence="2" type="ORF">XBKB1_1960002</name>
</gene>
<comment type="caution">
    <text evidence="2">The sequence shown here is derived from an EMBL/GenBank/DDBJ whole genome shotgun (WGS) entry which is preliminary data.</text>
</comment>
<feature type="transmembrane region" description="Helical" evidence="1">
    <location>
        <begin position="60"/>
        <end position="80"/>
    </location>
</feature>
<protein>
    <submittedName>
        <fullName evidence="2">Uncharacterized protein</fullName>
    </submittedName>
</protein>